<dbReference type="InterPro" id="IPR010982">
    <property type="entry name" value="Lambda_DNA-bd_dom_sf"/>
</dbReference>
<accession>T1BSC8</accession>
<evidence type="ECO:0000259" key="1">
    <source>
        <dbReference type="PROSITE" id="PS50943"/>
    </source>
</evidence>
<dbReference type="PANTHER" id="PTHR43236:SF2">
    <property type="entry name" value="BLL0069 PROTEIN"/>
    <property type="match status" value="1"/>
</dbReference>
<dbReference type="GO" id="GO:0003677">
    <property type="term" value="F:DNA binding"/>
    <property type="evidence" value="ECO:0007669"/>
    <property type="project" value="InterPro"/>
</dbReference>
<dbReference type="AlphaFoldDB" id="T1BSC8"/>
<dbReference type="SMART" id="SM00530">
    <property type="entry name" value="HTH_XRE"/>
    <property type="match status" value="1"/>
</dbReference>
<proteinExistence type="predicted"/>
<name>T1BSC8_9ZZZZ</name>
<reference evidence="2" key="1">
    <citation type="submission" date="2013-08" db="EMBL/GenBank/DDBJ databases">
        <authorList>
            <person name="Mendez C."/>
            <person name="Richter M."/>
            <person name="Ferrer M."/>
            <person name="Sanchez J."/>
        </authorList>
    </citation>
    <scope>NUCLEOTIDE SEQUENCE</scope>
</reference>
<dbReference type="Pfam" id="PF01381">
    <property type="entry name" value="HTH_3"/>
    <property type="match status" value="1"/>
</dbReference>
<gene>
    <name evidence="2" type="ORF">B1A_05284</name>
</gene>
<dbReference type="InterPro" id="IPR001387">
    <property type="entry name" value="Cro/C1-type_HTH"/>
</dbReference>
<sequence>PKSISMEVVPEVLKWLRESSGWKIDEESKRLGTTSDAILDFEAGKKSPTLTQLRVLSKLYRRPLASFFLPKPKEEKPLPKDYRFLPNRANIFDKKTILAIRRSRSLQSIGKELSMNIRYETVT</sequence>
<dbReference type="PROSITE" id="PS50943">
    <property type="entry name" value="HTH_CROC1"/>
    <property type="match status" value="1"/>
</dbReference>
<dbReference type="InterPro" id="IPR052345">
    <property type="entry name" value="Rad_response_metalloprotease"/>
</dbReference>
<comment type="caution">
    <text evidence="2">The sequence shown here is derived from an EMBL/GenBank/DDBJ whole genome shotgun (WGS) entry which is preliminary data.</text>
</comment>
<protein>
    <submittedName>
        <fullName evidence="2">Helix-turn-helix type 3 domain protein</fullName>
    </submittedName>
</protein>
<evidence type="ECO:0000313" key="2">
    <source>
        <dbReference type="EMBL" id="EQD72777.1"/>
    </source>
</evidence>
<dbReference type="EMBL" id="AUZX01003847">
    <property type="protein sequence ID" value="EQD72777.1"/>
    <property type="molecule type" value="Genomic_DNA"/>
</dbReference>
<dbReference type="Gene3D" id="1.10.260.40">
    <property type="entry name" value="lambda repressor-like DNA-binding domains"/>
    <property type="match status" value="1"/>
</dbReference>
<dbReference type="PANTHER" id="PTHR43236">
    <property type="entry name" value="ANTITOXIN HIGA1"/>
    <property type="match status" value="1"/>
</dbReference>
<organism evidence="2">
    <name type="scientific">mine drainage metagenome</name>
    <dbReference type="NCBI Taxonomy" id="410659"/>
    <lineage>
        <taxon>unclassified sequences</taxon>
        <taxon>metagenomes</taxon>
        <taxon>ecological metagenomes</taxon>
    </lineage>
</organism>
<dbReference type="CDD" id="cd00093">
    <property type="entry name" value="HTH_XRE"/>
    <property type="match status" value="1"/>
</dbReference>
<dbReference type="SUPFAM" id="SSF47413">
    <property type="entry name" value="lambda repressor-like DNA-binding domains"/>
    <property type="match status" value="1"/>
</dbReference>
<feature type="non-terminal residue" evidence="2">
    <location>
        <position position="1"/>
    </location>
</feature>
<reference evidence="2" key="2">
    <citation type="journal article" date="2014" name="ISME J.">
        <title>Microbial stratification in low pH oxic and suboxic macroscopic growths along an acid mine drainage.</title>
        <authorList>
            <person name="Mendez-Garcia C."/>
            <person name="Mesa V."/>
            <person name="Sprenger R.R."/>
            <person name="Richter M."/>
            <person name="Diez M.S."/>
            <person name="Solano J."/>
            <person name="Bargiela R."/>
            <person name="Golyshina O.V."/>
            <person name="Manteca A."/>
            <person name="Ramos J.L."/>
            <person name="Gallego J.R."/>
            <person name="Llorente I."/>
            <person name="Martins Dos Santos V.A."/>
            <person name="Jensen O.N."/>
            <person name="Pelaez A.I."/>
            <person name="Sanchez J."/>
            <person name="Ferrer M."/>
        </authorList>
    </citation>
    <scope>NUCLEOTIDE SEQUENCE</scope>
</reference>
<feature type="non-terminal residue" evidence="2">
    <location>
        <position position="123"/>
    </location>
</feature>
<feature type="domain" description="HTH cro/C1-type" evidence="1">
    <location>
        <begin position="13"/>
        <end position="67"/>
    </location>
</feature>